<reference evidence="2" key="1">
    <citation type="submission" date="2023-11" db="EMBL/GenBank/DDBJ databases">
        <title>Genome assemblies of two species of porcelain crab, Petrolisthes cinctipes and Petrolisthes manimaculis (Anomura: Porcellanidae).</title>
        <authorList>
            <person name="Angst P."/>
        </authorList>
    </citation>
    <scope>NUCLEOTIDE SEQUENCE</scope>
    <source>
        <strain evidence="2">PB745_02</strain>
        <tissue evidence="2">Gill</tissue>
    </source>
</reference>
<protein>
    <submittedName>
        <fullName evidence="2">Uncharacterized protein</fullName>
    </submittedName>
</protein>
<proteinExistence type="predicted"/>
<name>A0AAE1NIA1_9EUCA</name>
<comment type="caution">
    <text evidence="2">The sequence shown here is derived from an EMBL/GenBank/DDBJ whole genome shotgun (WGS) entry which is preliminary data.</text>
</comment>
<evidence type="ECO:0000313" key="3">
    <source>
        <dbReference type="Proteomes" id="UP001292094"/>
    </source>
</evidence>
<dbReference type="EMBL" id="JAWZYT010005787">
    <property type="protein sequence ID" value="KAK4289612.1"/>
    <property type="molecule type" value="Genomic_DNA"/>
</dbReference>
<gene>
    <name evidence="2" type="ORF">Pmani_037429</name>
</gene>
<feature type="region of interest" description="Disordered" evidence="1">
    <location>
        <begin position="81"/>
        <end position="103"/>
    </location>
</feature>
<organism evidence="2 3">
    <name type="scientific">Petrolisthes manimaculis</name>
    <dbReference type="NCBI Taxonomy" id="1843537"/>
    <lineage>
        <taxon>Eukaryota</taxon>
        <taxon>Metazoa</taxon>
        <taxon>Ecdysozoa</taxon>
        <taxon>Arthropoda</taxon>
        <taxon>Crustacea</taxon>
        <taxon>Multicrustacea</taxon>
        <taxon>Malacostraca</taxon>
        <taxon>Eumalacostraca</taxon>
        <taxon>Eucarida</taxon>
        <taxon>Decapoda</taxon>
        <taxon>Pleocyemata</taxon>
        <taxon>Anomura</taxon>
        <taxon>Galatheoidea</taxon>
        <taxon>Porcellanidae</taxon>
        <taxon>Petrolisthes</taxon>
    </lineage>
</organism>
<evidence type="ECO:0000313" key="2">
    <source>
        <dbReference type="EMBL" id="KAK4289612.1"/>
    </source>
</evidence>
<dbReference type="AlphaFoldDB" id="A0AAE1NIA1"/>
<keyword evidence="3" id="KW-1185">Reference proteome</keyword>
<feature type="compositionally biased region" description="Gly residues" evidence="1">
    <location>
        <begin position="85"/>
        <end position="103"/>
    </location>
</feature>
<accession>A0AAE1NIA1</accession>
<sequence>MVGQGGRVWVAWSGRDGGQGGRVWFGWSGREGQGERVREEGFGLVGQGGMVVREGWWSERVRGLLRESWPVLVGQGELLSAGWSGRTGQGVSQGGGGSDMKPH</sequence>
<evidence type="ECO:0000256" key="1">
    <source>
        <dbReference type="SAM" id="MobiDB-lite"/>
    </source>
</evidence>
<dbReference type="Proteomes" id="UP001292094">
    <property type="component" value="Unassembled WGS sequence"/>
</dbReference>